<dbReference type="Pfam" id="PF06485">
    <property type="entry name" value="Tab2-like_N"/>
    <property type="match status" value="1"/>
</dbReference>
<gene>
    <name evidence="3" type="ORF">ABWT76_000565</name>
</gene>
<evidence type="ECO:0000259" key="2">
    <source>
        <dbReference type="Pfam" id="PF20429"/>
    </source>
</evidence>
<dbReference type="InterPro" id="IPR009472">
    <property type="entry name" value="Tab2-like"/>
</dbReference>
<protein>
    <submittedName>
        <fullName evidence="3">Tab2/Atab2 family RNA-binding protein</fullName>
    </submittedName>
</protein>
<feature type="domain" description="RNA-binding protein Tab2-like N-terminal" evidence="1">
    <location>
        <begin position="4"/>
        <end position="113"/>
    </location>
</feature>
<dbReference type="EMBL" id="CP159837">
    <property type="protein sequence ID" value="XCM37768.1"/>
    <property type="molecule type" value="Genomic_DNA"/>
</dbReference>
<dbReference type="GO" id="GO:0003723">
    <property type="term" value="F:RNA binding"/>
    <property type="evidence" value="ECO:0007669"/>
    <property type="project" value="InterPro"/>
</dbReference>
<proteinExistence type="predicted"/>
<dbReference type="Pfam" id="PF20429">
    <property type="entry name" value="Tab2-like_C"/>
    <property type="match status" value="1"/>
</dbReference>
<sequence>MPKIWELDFYSRPILDENGKKVWEVLLCETPVVISQDAPLFRFSKFCPSTEVNSIWLQGAIAEAIAAAPIPPTAIRFFRQQMKNMITKSCQDLGIDAVPSRRTIALQGWLEERMAQVYPQDPNYQAAAPTASVRMESAPASLLPDALLGEKWAFVSLAVSDFADLNEWDIGFGEVFPILGEKSLVPELTPESRIPGVIIFSSRATALAAWMSGLDLAFLSIQQERPARLFLETGGCDRWILANIVNAQTLSEAQGFLAAKEKAQQVHFLAVQSNPESASFAGFWLLKQIKLP</sequence>
<feature type="domain" description="RNA-binding protein Tab2/Atab2 C-terminal" evidence="2">
    <location>
        <begin position="131"/>
        <end position="287"/>
    </location>
</feature>
<dbReference type="PANTHER" id="PTHR34556">
    <property type="match status" value="1"/>
</dbReference>
<accession>A0AAU8JGC6</accession>
<organism evidence="3">
    <name type="scientific">Planktothricoides raciborskii GIHE-MW2</name>
    <dbReference type="NCBI Taxonomy" id="2792601"/>
    <lineage>
        <taxon>Bacteria</taxon>
        <taxon>Bacillati</taxon>
        <taxon>Cyanobacteriota</taxon>
        <taxon>Cyanophyceae</taxon>
        <taxon>Oscillatoriophycideae</taxon>
        <taxon>Oscillatoriales</taxon>
        <taxon>Oscillatoriaceae</taxon>
        <taxon>Planktothricoides</taxon>
    </lineage>
</organism>
<dbReference type="RefSeq" id="WP_054468355.1">
    <property type="nucleotide sequence ID" value="NZ_CP159837.1"/>
</dbReference>
<dbReference type="PANTHER" id="PTHR34556:SF2">
    <property type="entry name" value="PROTEIN TAB2 HOMOLOG, CHLOROPLASTIC"/>
    <property type="match status" value="1"/>
</dbReference>
<dbReference type="InterPro" id="IPR046761">
    <property type="entry name" value="Tab2-like_C"/>
</dbReference>
<evidence type="ECO:0000313" key="3">
    <source>
        <dbReference type="EMBL" id="XCM37768.1"/>
    </source>
</evidence>
<evidence type="ECO:0000259" key="1">
    <source>
        <dbReference type="Pfam" id="PF06485"/>
    </source>
</evidence>
<dbReference type="InterPro" id="IPR046760">
    <property type="entry name" value="Tab2-like_N"/>
</dbReference>
<reference evidence="3" key="1">
    <citation type="submission" date="2024-07" db="EMBL/GenBank/DDBJ databases">
        <authorList>
            <person name="Kim Y.J."/>
            <person name="Jeong J.Y."/>
        </authorList>
    </citation>
    <scope>NUCLEOTIDE SEQUENCE</scope>
    <source>
        <strain evidence="3">GIHE-MW2</strain>
    </source>
</reference>
<dbReference type="AlphaFoldDB" id="A0AAU8JGC6"/>
<name>A0AAU8JGC6_9CYAN</name>